<evidence type="ECO:0000313" key="2">
    <source>
        <dbReference type="Proteomes" id="UP000182510"/>
    </source>
</evidence>
<gene>
    <name evidence="1" type="ORF">LPB144_11620</name>
</gene>
<evidence type="ECO:0008006" key="3">
    <source>
        <dbReference type="Google" id="ProtNLM"/>
    </source>
</evidence>
<evidence type="ECO:0000313" key="1">
    <source>
        <dbReference type="EMBL" id="APG61473.1"/>
    </source>
</evidence>
<keyword evidence="2" id="KW-1185">Reference proteome</keyword>
<dbReference type="AlphaFoldDB" id="A0A1L3J8P6"/>
<dbReference type="SUPFAM" id="SSF63829">
    <property type="entry name" value="Calcium-dependent phosphotriesterase"/>
    <property type="match status" value="1"/>
</dbReference>
<dbReference type="EMBL" id="CP018153">
    <property type="protein sequence ID" value="APG61473.1"/>
    <property type="molecule type" value="Genomic_DNA"/>
</dbReference>
<protein>
    <recommendedName>
        <fullName evidence="3">SMP-30/Gluconolactonase/LRE-like region domain-containing protein</fullName>
    </recommendedName>
</protein>
<proteinExistence type="predicted"/>
<accession>A0A1L3J8P6</accession>
<name>A0A1L3J8P6_9FLAO</name>
<reference evidence="1 2" key="1">
    <citation type="submission" date="2016-11" db="EMBL/GenBank/DDBJ databases">
        <title>Gramella sp. LPB0144 isolated from marine environment.</title>
        <authorList>
            <person name="Kim E."/>
            <person name="Yi H."/>
        </authorList>
    </citation>
    <scope>NUCLEOTIDE SEQUENCE [LARGE SCALE GENOMIC DNA]</scope>
    <source>
        <strain evidence="1 2">LPB0144</strain>
    </source>
</reference>
<dbReference type="Proteomes" id="UP000182510">
    <property type="component" value="Chromosome"/>
</dbReference>
<dbReference type="KEGG" id="grl:LPB144_11620"/>
<organism evidence="1 2">
    <name type="scientific">Christiangramia salexigens</name>
    <dbReference type="NCBI Taxonomy" id="1913577"/>
    <lineage>
        <taxon>Bacteria</taxon>
        <taxon>Pseudomonadati</taxon>
        <taxon>Bacteroidota</taxon>
        <taxon>Flavobacteriia</taxon>
        <taxon>Flavobacteriales</taxon>
        <taxon>Flavobacteriaceae</taxon>
        <taxon>Christiangramia</taxon>
    </lineage>
</organism>
<sequence length="330" mass="35681">MLFLASLLFSCDNDDSLNPEVETSAVAHLFATSKDGSVKKFDINNGDKTSFKIASSSTEGIHFSPGEDAFVIVSRSSLHLQAYSGISNYRPEQTHNLSVDFASTSDLFSPRDLAVSGEFYVVSDNSDVDYDESTADGRFFVYEKTAEGFRLRNILTTDFNVWGVEFEGEDLYAAVDKTNQVAIFNDFINSNKSDKAVSPTKKIGIEGLVQIHGLDYEDGTLVVSDIGDPASNTDGAIHVITDFNSKLLETANGGNIGLTVQTVISGAKTLLGNPVNLVYDAAYNVVFVAEQANGGGRILAFTKARSANSNIAPNLNYKFSGVNSLEFYTE</sequence>
<dbReference type="STRING" id="1913577.LPB144_11620"/>